<dbReference type="Proteomes" id="UP001595897">
    <property type="component" value="Unassembled WGS sequence"/>
</dbReference>
<evidence type="ECO:0000313" key="1">
    <source>
        <dbReference type="EMBL" id="MFC4701727.1"/>
    </source>
</evidence>
<keyword evidence="2" id="KW-1185">Reference proteome</keyword>
<protein>
    <submittedName>
        <fullName evidence="1">Uncharacterized protein</fullName>
    </submittedName>
</protein>
<dbReference type="RefSeq" id="WP_382410481.1">
    <property type="nucleotide sequence ID" value="NZ_JBHSGU010000021.1"/>
</dbReference>
<proteinExistence type="predicted"/>
<name>A0ABV9LYR4_9ALTE</name>
<organism evidence="1 2">
    <name type="scientific">Glaciecola siphonariae</name>
    <dbReference type="NCBI Taxonomy" id="521012"/>
    <lineage>
        <taxon>Bacteria</taxon>
        <taxon>Pseudomonadati</taxon>
        <taxon>Pseudomonadota</taxon>
        <taxon>Gammaproteobacteria</taxon>
        <taxon>Alteromonadales</taxon>
        <taxon>Alteromonadaceae</taxon>
        <taxon>Glaciecola</taxon>
    </lineage>
</organism>
<sequence>MSDHFEYILSQLKISEDDEWGLCIELIDYEHFDYIDDVITEIFDIEYSFCVMDESEGKFIMYFKDDVTKCLLVDAVSKINRHHKFEKKEYVLPSST</sequence>
<accession>A0ABV9LYR4</accession>
<reference evidence="2" key="1">
    <citation type="journal article" date="2019" name="Int. J. Syst. Evol. Microbiol.">
        <title>The Global Catalogue of Microorganisms (GCM) 10K type strain sequencing project: providing services to taxonomists for standard genome sequencing and annotation.</title>
        <authorList>
            <consortium name="The Broad Institute Genomics Platform"/>
            <consortium name="The Broad Institute Genome Sequencing Center for Infectious Disease"/>
            <person name="Wu L."/>
            <person name="Ma J."/>
        </authorList>
    </citation>
    <scope>NUCLEOTIDE SEQUENCE [LARGE SCALE GENOMIC DNA]</scope>
    <source>
        <strain evidence="2">KACC 12507</strain>
    </source>
</reference>
<evidence type="ECO:0000313" key="2">
    <source>
        <dbReference type="Proteomes" id="UP001595897"/>
    </source>
</evidence>
<gene>
    <name evidence="1" type="ORF">ACFO4O_16345</name>
</gene>
<comment type="caution">
    <text evidence="1">The sequence shown here is derived from an EMBL/GenBank/DDBJ whole genome shotgun (WGS) entry which is preliminary data.</text>
</comment>
<dbReference type="EMBL" id="JBHSGU010000021">
    <property type="protein sequence ID" value="MFC4701727.1"/>
    <property type="molecule type" value="Genomic_DNA"/>
</dbReference>